<comment type="subcellular location">
    <subcellularLocation>
        <location evidence="1">Cell membrane</location>
        <topology evidence="1">Multi-pass membrane protein</topology>
    </subcellularLocation>
</comment>
<dbReference type="RefSeq" id="WP_262950296.1">
    <property type="nucleotide sequence ID" value="NZ_AP028127.1"/>
</dbReference>
<dbReference type="PANTHER" id="PTHR43124:SF3">
    <property type="entry name" value="CHLORAMPHENICOL EFFLUX PUMP RV0191"/>
    <property type="match status" value="1"/>
</dbReference>
<sequence length="414" mass="43975">MDQTVKASNGKRYFIVFICMLIQALPYCISQNLQSQMQTPVSESGVVTEVGFTLLYLSGTIPALFNPFFAKFYDKFKIKYIYVAGLIIGGLAFASYGLAQNAIMFNASAFCTQIGTILFTGLSLPVMMGHWFPGEGRGTALGIALAGGSIGNVFLQPITVNLLANVGWRGTYIILGLAMIAIGVPLALLFIRYPKQGELPEEKVSTETSAKPVRQKFDGLSDKETSKTSAFWTFWCGCALICFAVVAVSTQAIPVLAKKGFEASQLGVAGSIFGVSCLIGNVAGGKLFDKLGSFVPMVLSGIANVLALIIMAFMPTGSFVGFLVPILSGLTVFTITSAPAFMPSDVFGQRDGTMKLAKVGMSFALGSSISALLFTTLSNKIGLTSACMLFIAVGVVGYILNLMGQIQAKKLLQK</sequence>
<keyword evidence="2" id="KW-0813">Transport</keyword>
<evidence type="ECO:0000313" key="10">
    <source>
        <dbReference type="Proteomes" id="UP001432099"/>
    </source>
</evidence>
<feature type="transmembrane region" description="Helical" evidence="7">
    <location>
        <begin position="319"/>
        <end position="344"/>
    </location>
</feature>
<feature type="transmembrane region" description="Helical" evidence="7">
    <location>
        <begin position="294"/>
        <end position="313"/>
    </location>
</feature>
<proteinExistence type="predicted"/>
<evidence type="ECO:0000256" key="1">
    <source>
        <dbReference type="ARBA" id="ARBA00004651"/>
    </source>
</evidence>
<gene>
    <name evidence="9" type="ORF">T23_03830</name>
</gene>
<feature type="transmembrane region" description="Helical" evidence="7">
    <location>
        <begin position="12"/>
        <end position="33"/>
    </location>
</feature>
<feature type="transmembrane region" description="Helical" evidence="7">
    <location>
        <begin position="170"/>
        <end position="191"/>
    </location>
</feature>
<evidence type="ECO:0000313" key="9">
    <source>
        <dbReference type="EMBL" id="BEH90281.1"/>
    </source>
</evidence>
<keyword evidence="5 7" id="KW-1133">Transmembrane helix</keyword>
<reference evidence="9" key="1">
    <citation type="journal article" date="2024" name="Int. J. Syst. Evol. Microbiol.">
        <title>Turicibacter faecis sp. nov., isolated from faeces of heart failure mouse model.</title>
        <authorList>
            <person name="Imamura Y."/>
            <person name="Motooka D."/>
            <person name="Nakajima Y."/>
            <person name="Ito S."/>
            <person name="Kitakaze M."/>
            <person name="Iida T."/>
            <person name="Nakamura S."/>
        </authorList>
    </citation>
    <scope>NUCLEOTIDE SEQUENCE</scope>
    <source>
        <strain evidence="9">TC023</strain>
    </source>
</reference>
<feature type="transmembrane region" description="Helical" evidence="7">
    <location>
        <begin position="80"/>
        <end position="99"/>
    </location>
</feature>
<evidence type="ECO:0000256" key="3">
    <source>
        <dbReference type="ARBA" id="ARBA00022475"/>
    </source>
</evidence>
<dbReference type="PROSITE" id="PS50850">
    <property type="entry name" value="MFS"/>
    <property type="match status" value="1"/>
</dbReference>
<dbReference type="Gene3D" id="1.20.1250.20">
    <property type="entry name" value="MFS general substrate transporter like domains"/>
    <property type="match status" value="2"/>
</dbReference>
<dbReference type="SUPFAM" id="SSF103473">
    <property type="entry name" value="MFS general substrate transporter"/>
    <property type="match status" value="1"/>
</dbReference>
<keyword evidence="10" id="KW-1185">Reference proteome</keyword>
<dbReference type="InterPro" id="IPR011701">
    <property type="entry name" value="MFS"/>
</dbReference>
<feature type="transmembrane region" description="Helical" evidence="7">
    <location>
        <begin position="263"/>
        <end position="282"/>
    </location>
</feature>
<evidence type="ECO:0000256" key="2">
    <source>
        <dbReference type="ARBA" id="ARBA00022448"/>
    </source>
</evidence>
<dbReference type="PANTHER" id="PTHR43124">
    <property type="entry name" value="PURINE EFFLUX PUMP PBUE"/>
    <property type="match status" value="1"/>
</dbReference>
<evidence type="ECO:0000256" key="4">
    <source>
        <dbReference type="ARBA" id="ARBA00022692"/>
    </source>
</evidence>
<feature type="transmembrane region" description="Helical" evidence="7">
    <location>
        <begin position="356"/>
        <end position="375"/>
    </location>
</feature>
<evidence type="ECO:0000256" key="5">
    <source>
        <dbReference type="ARBA" id="ARBA00022989"/>
    </source>
</evidence>
<feature type="transmembrane region" description="Helical" evidence="7">
    <location>
        <begin position="139"/>
        <end position="158"/>
    </location>
</feature>
<feature type="transmembrane region" description="Helical" evidence="7">
    <location>
        <begin position="105"/>
        <end position="127"/>
    </location>
</feature>
<name>A0ABN6ZFW3_9FIRM</name>
<keyword evidence="3" id="KW-1003">Cell membrane</keyword>
<keyword evidence="6 7" id="KW-0472">Membrane</keyword>
<dbReference type="Pfam" id="PF07690">
    <property type="entry name" value="MFS_1"/>
    <property type="match status" value="1"/>
</dbReference>
<keyword evidence="4 7" id="KW-0812">Transmembrane</keyword>
<evidence type="ECO:0000256" key="7">
    <source>
        <dbReference type="SAM" id="Phobius"/>
    </source>
</evidence>
<evidence type="ECO:0000256" key="6">
    <source>
        <dbReference type="ARBA" id="ARBA00023136"/>
    </source>
</evidence>
<dbReference type="InterPro" id="IPR020846">
    <property type="entry name" value="MFS_dom"/>
</dbReference>
<accession>A0ABN6ZFW3</accession>
<dbReference type="InterPro" id="IPR036259">
    <property type="entry name" value="MFS_trans_sf"/>
</dbReference>
<feature type="domain" description="Major facilitator superfamily (MFS) profile" evidence="8">
    <location>
        <begin position="12"/>
        <end position="409"/>
    </location>
</feature>
<dbReference type="Proteomes" id="UP001432099">
    <property type="component" value="Chromosome"/>
</dbReference>
<dbReference type="EMBL" id="AP028127">
    <property type="protein sequence ID" value="BEH90281.1"/>
    <property type="molecule type" value="Genomic_DNA"/>
</dbReference>
<evidence type="ECO:0000259" key="8">
    <source>
        <dbReference type="PROSITE" id="PS50850"/>
    </source>
</evidence>
<feature type="transmembrane region" description="Helical" evidence="7">
    <location>
        <begin position="230"/>
        <end position="257"/>
    </location>
</feature>
<feature type="transmembrane region" description="Helical" evidence="7">
    <location>
        <begin position="53"/>
        <end position="73"/>
    </location>
</feature>
<organism evidence="9 10">
    <name type="scientific">Turicibacter faecis</name>
    <dbReference type="NCBI Taxonomy" id="2963365"/>
    <lineage>
        <taxon>Bacteria</taxon>
        <taxon>Bacillati</taxon>
        <taxon>Bacillota</taxon>
        <taxon>Erysipelotrichia</taxon>
        <taxon>Erysipelotrichales</taxon>
        <taxon>Turicibacteraceae</taxon>
        <taxon>Turicibacter</taxon>
    </lineage>
</organism>
<protein>
    <submittedName>
        <fullName evidence="9">MFS transporter</fullName>
    </submittedName>
</protein>
<dbReference type="InterPro" id="IPR050189">
    <property type="entry name" value="MFS_Efflux_Transporters"/>
</dbReference>
<feature type="transmembrane region" description="Helical" evidence="7">
    <location>
        <begin position="381"/>
        <end position="404"/>
    </location>
</feature>